<dbReference type="OrthoDB" id="2016523at2759"/>
<dbReference type="KEGG" id="aplc:110984449"/>
<gene>
    <name evidence="4" type="primary">LOC110984449</name>
</gene>
<evidence type="ECO:0000256" key="1">
    <source>
        <dbReference type="SAM" id="Phobius"/>
    </source>
</evidence>
<dbReference type="RefSeq" id="XP_022100357.1">
    <property type="nucleotide sequence ID" value="XM_022244665.1"/>
</dbReference>
<keyword evidence="1" id="KW-0812">Transmembrane</keyword>
<dbReference type="GO" id="GO:0008375">
    <property type="term" value="F:acetylglucosaminyltransferase activity"/>
    <property type="evidence" value="ECO:0007669"/>
    <property type="project" value="TreeGrafter"/>
</dbReference>
<dbReference type="GeneID" id="110984449"/>
<keyword evidence="3" id="KW-1185">Reference proteome</keyword>
<sequence>MVADQFDPKITCLGDQCVRYPHADGSYRHLGKMFRRQRWKRRLTYLIATAYLLTFIGLFVQHVPDTTRQKGKLPFLSGMDETNAGRPRPEILDNTSRREVVTKDKEGSKITLAHPEPTEAGCMALDNVDRDKALILGHRRKDKGFLTIGVTTAERKNTSYLDQTLRALIKHTNDTERSQMRIVVFACDYHERGRKEALKVVGNYSEHIQSGLLQLIIAPRSFYPSFSNLKHTYDDSEERVQWRSKENIDSVFLFAYCAGMSHYFLEMDDDLEVSRPGYLQIIRDFIKRHSEDKWVLMDIGSTGSGKLFRDKDLLPLARFLVQFYQEQPVDYLFLYFKELGGHKKRLAIKPTLFKHLGVVSTLDLKNTKKEHRKAKARTYVKKV</sequence>
<keyword evidence="1" id="KW-0472">Membrane</keyword>
<name>A0A8B7Z5X3_ACAPL</name>
<dbReference type="PANTHER" id="PTHR12062">
    <property type="entry name" value="N-ACETYLGLUCOSAMINYLTRANSFERASE VI"/>
    <property type="match status" value="1"/>
</dbReference>
<evidence type="ECO:0000259" key="2">
    <source>
        <dbReference type="Pfam" id="PF04666"/>
    </source>
</evidence>
<proteinExistence type="predicted"/>
<protein>
    <submittedName>
        <fullName evidence="4">Alpha-1,3-mannosyl-glycoprotein 4-beta-N-acetylglucosaminyltransferase C-like isoform X1</fullName>
    </submittedName>
</protein>
<dbReference type="PANTHER" id="PTHR12062:SF0">
    <property type="entry name" value="ALPHA-1,3-MANNOSYL-GLYCOPROTEIN 4-BETA-N-ACETYLGLUCOSAMINYLTRANSFERASE B"/>
    <property type="match status" value="1"/>
</dbReference>
<evidence type="ECO:0000313" key="4">
    <source>
        <dbReference type="RefSeq" id="XP_022100357.1"/>
    </source>
</evidence>
<feature type="domain" description="MGAT4 conserved region" evidence="2">
    <location>
        <begin position="132"/>
        <end position="368"/>
    </location>
</feature>
<evidence type="ECO:0000313" key="3">
    <source>
        <dbReference type="Proteomes" id="UP000694845"/>
    </source>
</evidence>
<keyword evidence="1" id="KW-1133">Transmembrane helix</keyword>
<dbReference type="AlphaFoldDB" id="A0A8B7Z5X3"/>
<reference evidence="4" key="1">
    <citation type="submission" date="2025-08" db="UniProtKB">
        <authorList>
            <consortium name="RefSeq"/>
        </authorList>
    </citation>
    <scope>IDENTIFICATION</scope>
</reference>
<dbReference type="GO" id="GO:0006487">
    <property type="term" value="P:protein N-linked glycosylation"/>
    <property type="evidence" value="ECO:0007669"/>
    <property type="project" value="TreeGrafter"/>
</dbReference>
<dbReference type="Pfam" id="PF04666">
    <property type="entry name" value="MGAT4_cons"/>
    <property type="match status" value="1"/>
</dbReference>
<feature type="transmembrane region" description="Helical" evidence="1">
    <location>
        <begin position="43"/>
        <end position="60"/>
    </location>
</feature>
<organism evidence="3 4">
    <name type="scientific">Acanthaster planci</name>
    <name type="common">Crown-of-thorns starfish</name>
    <dbReference type="NCBI Taxonomy" id="133434"/>
    <lineage>
        <taxon>Eukaryota</taxon>
        <taxon>Metazoa</taxon>
        <taxon>Echinodermata</taxon>
        <taxon>Eleutherozoa</taxon>
        <taxon>Asterozoa</taxon>
        <taxon>Asteroidea</taxon>
        <taxon>Valvatacea</taxon>
        <taxon>Valvatida</taxon>
        <taxon>Acanthasteridae</taxon>
        <taxon>Acanthaster</taxon>
    </lineage>
</organism>
<dbReference type="InterPro" id="IPR057279">
    <property type="entry name" value="MGAT4"/>
</dbReference>
<accession>A0A8B7Z5X3</accession>
<dbReference type="InterPro" id="IPR006759">
    <property type="entry name" value="Glyco_transf_54"/>
</dbReference>
<dbReference type="Proteomes" id="UP000694845">
    <property type="component" value="Unplaced"/>
</dbReference>